<proteinExistence type="predicted"/>
<comment type="caution">
    <text evidence="2">The sequence shown here is derived from an EMBL/GenBank/DDBJ whole genome shotgun (WGS) entry which is preliminary data.</text>
</comment>
<feature type="transmembrane region" description="Helical" evidence="1">
    <location>
        <begin position="12"/>
        <end position="35"/>
    </location>
</feature>
<keyword evidence="1" id="KW-0472">Membrane</keyword>
<dbReference type="EMBL" id="JAGGLP010000029">
    <property type="protein sequence ID" value="MBP2055399.1"/>
    <property type="molecule type" value="Genomic_DNA"/>
</dbReference>
<reference evidence="2 3" key="1">
    <citation type="submission" date="2021-03" db="EMBL/GenBank/DDBJ databases">
        <title>Genomic Encyclopedia of Type Strains, Phase IV (KMG-IV): sequencing the most valuable type-strain genomes for metagenomic binning, comparative biology and taxonomic classification.</title>
        <authorList>
            <person name="Goeker M."/>
        </authorList>
    </citation>
    <scope>NUCLEOTIDE SEQUENCE [LARGE SCALE GENOMIC DNA]</scope>
    <source>
        <strain evidence="2 3">DSM 40499</strain>
    </source>
</reference>
<evidence type="ECO:0000313" key="3">
    <source>
        <dbReference type="Proteomes" id="UP001519309"/>
    </source>
</evidence>
<dbReference type="Proteomes" id="UP001519309">
    <property type="component" value="Unassembled WGS sequence"/>
</dbReference>
<keyword evidence="3" id="KW-1185">Reference proteome</keyword>
<name>A0ABS4M7L2_9ACTN</name>
<gene>
    <name evidence="2" type="ORF">J2Z21_008413</name>
</gene>
<evidence type="ECO:0000256" key="1">
    <source>
        <dbReference type="SAM" id="Phobius"/>
    </source>
</evidence>
<accession>A0ABS4M7L2</accession>
<evidence type="ECO:0000313" key="2">
    <source>
        <dbReference type="EMBL" id="MBP2055399.1"/>
    </source>
</evidence>
<dbReference type="RefSeq" id="WP_159400155.1">
    <property type="nucleotide sequence ID" value="NZ_CP016279.1"/>
</dbReference>
<protein>
    <submittedName>
        <fullName evidence="2">Uncharacterized protein</fullName>
    </submittedName>
</protein>
<organism evidence="2 3">
    <name type="scientific">Streptomyces griseochromogenes</name>
    <dbReference type="NCBI Taxonomy" id="68214"/>
    <lineage>
        <taxon>Bacteria</taxon>
        <taxon>Bacillati</taxon>
        <taxon>Actinomycetota</taxon>
        <taxon>Actinomycetes</taxon>
        <taxon>Kitasatosporales</taxon>
        <taxon>Streptomycetaceae</taxon>
        <taxon>Streptomyces</taxon>
    </lineage>
</organism>
<sequence length="162" mass="16861">MAAVKGLGRTACAGVTMWAGVGALLVAGGLGLWTWEPGNDRSPFTATMGGVSPLAERADASEVCTPKLAGQAVVIYDASGKRELASGVEPSEGEVLPSSDGDTVGWCFHATQVQQLPGGEDTYKVQIGGGNIVTIDEDQLRTSIAQQREAMRNRTPLSNEDV</sequence>
<keyword evidence="1" id="KW-1133">Transmembrane helix</keyword>
<keyword evidence="1" id="KW-0812">Transmembrane</keyword>